<keyword evidence="3" id="KW-1185">Reference proteome</keyword>
<accession>A0A182S6R0</accession>
<proteinExistence type="predicted"/>
<evidence type="ECO:0000313" key="3">
    <source>
        <dbReference type="Proteomes" id="UP000075901"/>
    </source>
</evidence>
<evidence type="ECO:0000313" key="2">
    <source>
        <dbReference type="EnsemblMetazoa" id="AMAM000773-PA"/>
    </source>
</evidence>
<protein>
    <submittedName>
        <fullName evidence="2">Uncharacterized protein</fullName>
    </submittedName>
</protein>
<dbReference type="AlphaFoldDB" id="A0A182S6R0"/>
<organism evidence="2 3">
    <name type="scientific">Anopheles maculatus</name>
    <dbReference type="NCBI Taxonomy" id="74869"/>
    <lineage>
        <taxon>Eukaryota</taxon>
        <taxon>Metazoa</taxon>
        <taxon>Ecdysozoa</taxon>
        <taxon>Arthropoda</taxon>
        <taxon>Hexapoda</taxon>
        <taxon>Insecta</taxon>
        <taxon>Pterygota</taxon>
        <taxon>Neoptera</taxon>
        <taxon>Endopterygota</taxon>
        <taxon>Diptera</taxon>
        <taxon>Nematocera</taxon>
        <taxon>Culicoidea</taxon>
        <taxon>Culicidae</taxon>
        <taxon>Anophelinae</taxon>
        <taxon>Anopheles</taxon>
        <taxon>Anopheles maculatus group</taxon>
    </lineage>
</organism>
<dbReference type="EnsemblMetazoa" id="AMAM000773-RA">
    <property type="protein sequence ID" value="AMAM000773-PA"/>
    <property type="gene ID" value="AMAM000773"/>
</dbReference>
<name>A0A182S6R0_9DIPT</name>
<sequence length="226" mass="25684">MTPVQFSCRNVLYSESHRIVTSSDNPLHSEQNHPPIDPNLRNATAKRNVQQDRVPEVESRTIVFRFRYQIARIKGTSCSRREPSSASVFHFISQLAHGECFREGFTMFCTSTAMVLLLLQTQVNGKYVYHDQEDPGLLDERYLEALEGLKESHAAAQYHSSVSEKSKTVPVPVFQKVGVPVPHPVPIAVPHYIKVYIPQPYPLQVNVEQPIKIPIYKVIPKVIEKP</sequence>
<dbReference type="Proteomes" id="UP000075901">
    <property type="component" value="Unassembled WGS sequence"/>
</dbReference>
<reference evidence="3" key="1">
    <citation type="submission" date="2013-09" db="EMBL/GenBank/DDBJ databases">
        <title>The Genome Sequence of Anopheles maculatus species B.</title>
        <authorList>
            <consortium name="The Broad Institute Genomics Platform"/>
            <person name="Neafsey D.E."/>
            <person name="Besansky N."/>
            <person name="Howell P."/>
            <person name="Walton C."/>
            <person name="Young S.K."/>
            <person name="Zeng Q."/>
            <person name="Gargeya S."/>
            <person name="Fitzgerald M."/>
            <person name="Haas B."/>
            <person name="Abouelleil A."/>
            <person name="Allen A.W."/>
            <person name="Alvarado L."/>
            <person name="Arachchi H.M."/>
            <person name="Berlin A.M."/>
            <person name="Chapman S.B."/>
            <person name="Gainer-Dewar J."/>
            <person name="Goldberg J."/>
            <person name="Griggs A."/>
            <person name="Gujja S."/>
            <person name="Hansen M."/>
            <person name="Howarth C."/>
            <person name="Imamovic A."/>
            <person name="Ireland A."/>
            <person name="Larimer J."/>
            <person name="McCowan C."/>
            <person name="Murphy C."/>
            <person name="Pearson M."/>
            <person name="Poon T.W."/>
            <person name="Priest M."/>
            <person name="Roberts A."/>
            <person name="Saif S."/>
            <person name="Shea T."/>
            <person name="Sisk P."/>
            <person name="Sykes S."/>
            <person name="Wortman J."/>
            <person name="Nusbaum C."/>
            <person name="Birren B."/>
        </authorList>
    </citation>
    <scope>NUCLEOTIDE SEQUENCE [LARGE SCALE GENOMIC DNA]</scope>
    <source>
        <strain evidence="3">maculatus3</strain>
    </source>
</reference>
<feature type="region of interest" description="Disordered" evidence="1">
    <location>
        <begin position="22"/>
        <end position="52"/>
    </location>
</feature>
<reference evidence="2" key="2">
    <citation type="submission" date="2020-05" db="UniProtKB">
        <authorList>
            <consortium name="EnsemblMetazoa"/>
        </authorList>
    </citation>
    <scope>IDENTIFICATION</scope>
    <source>
        <strain evidence="2">maculatus3</strain>
    </source>
</reference>
<dbReference type="VEuPathDB" id="VectorBase:AMAM000773"/>
<evidence type="ECO:0000256" key="1">
    <source>
        <dbReference type="SAM" id="MobiDB-lite"/>
    </source>
</evidence>